<evidence type="ECO:0000256" key="1">
    <source>
        <dbReference type="ARBA" id="ARBA00004141"/>
    </source>
</evidence>
<name>A0A2H0TUY6_9BACT</name>
<organism evidence="12 13">
    <name type="scientific">Candidatus Magasanikbacteria bacterium CG10_big_fil_rev_8_21_14_0_10_42_10</name>
    <dbReference type="NCBI Taxonomy" id="1974649"/>
    <lineage>
        <taxon>Bacteria</taxon>
        <taxon>Candidatus Magasanikiibacteriota</taxon>
    </lineage>
</organism>
<reference evidence="13" key="1">
    <citation type="submission" date="2017-09" db="EMBL/GenBank/DDBJ databases">
        <title>Depth-based differentiation of microbial function through sediment-hosted aquifers and enrichment of novel symbionts in the deep terrestrial subsurface.</title>
        <authorList>
            <person name="Probst A.J."/>
            <person name="Ladd B."/>
            <person name="Jarett J.K."/>
            <person name="Geller-Mcgrath D.E."/>
            <person name="Sieber C.M.K."/>
            <person name="Emerson J.B."/>
            <person name="Anantharaman K."/>
            <person name="Thomas B.C."/>
            <person name="Malmstrom R."/>
            <person name="Stieglmeier M."/>
            <person name="Klingl A."/>
            <person name="Woyke T."/>
            <person name="Ryan C.M."/>
            <person name="Banfield J.F."/>
        </authorList>
    </citation>
    <scope>NUCLEOTIDE SEQUENCE [LARGE SCALE GENOMIC DNA]</scope>
</reference>
<feature type="transmembrane region" description="Helical" evidence="11">
    <location>
        <begin position="235"/>
        <end position="259"/>
    </location>
</feature>
<dbReference type="AlphaFoldDB" id="A0A2H0TUY6"/>
<evidence type="ECO:0000256" key="5">
    <source>
        <dbReference type="ARBA" id="ARBA00022692"/>
    </source>
</evidence>
<keyword evidence="7 11" id="KW-1133">Transmembrane helix</keyword>
<evidence type="ECO:0000256" key="8">
    <source>
        <dbReference type="ARBA" id="ARBA00023065"/>
    </source>
</evidence>
<comment type="function">
    <text evidence="11">Key component of the proton channel; it plays a direct role in the translocation of protons across the membrane.</text>
</comment>
<evidence type="ECO:0000256" key="6">
    <source>
        <dbReference type="ARBA" id="ARBA00022781"/>
    </source>
</evidence>
<keyword evidence="4 11" id="KW-0138">CF(0)</keyword>
<keyword evidence="11" id="KW-1003">Cell membrane</keyword>
<proteinExistence type="inferred from homology"/>
<sequence length="270" mass="29612">MNNNNFMFFQVQSEQPGVQPEIIFSVGSLPVTNAMFMGMFMTVIFCLFALYTRKSLRLVPSKFQTIIEMAFTGFANLIEQITGNRKAAVELLPLIGALFLFLGFGNLFALLPGLTSITYKGISLFRTPTNDFNMTFSIALAMVLLTQLASMRAWGFFGHLGKYFKFKDLYYGFKKGIGAGFLSIIDFLIGLLDIVSEVAKVVSLSLRLFGNMYAGDVLAAILLGAFAAIVPVPWLAMNLLVGILQAMVFGSLTAAYYTLAIEKPEEAATA</sequence>
<evidence type="ECO:0000256" key="3">
    <source>
        <dbReference type="ARBA" id="ARBA00022448"/>
    </source>
</evidence>
<dbReference type="EMBL" id="PFBY01000048">
    <property type="protein sequence ID" value="PIR75969.1"/>
    <property type="molecule type" value="Genomic_DNA"/>
</dbReference>
<dbReference type="CDD" id="cd00310">
    <property type="entry name" value="ATP-synt_Fo_a_6"/>
    <property type="match status" value="1"/>
</dbReference>
<keyword evidence="5 11" id="KW-0812">Transmembrane</keyword>
<accession>A0A2H0TUY6</accession>
<feature type="transmembrane region" description="Helical" evidence="11">
    <location>
        <begin position="34"/>
        <end position="51"/>
    </location>
</feature>
<dbReference type="GO" id="GO:0042777">
    <property type="term" value="P:proton motive force-driven plasma membrane ATP synthesis"/>
    <property type="evidence" value="ECO:0007669"/>
    <property type="project" value="TreeGrafter"/>
</dbReference>
<feature type="transmembrane region" description="Helical" evidence="11">
    <location>
        <begin position="177"/>
        <end position="196"/>
    </location>
</feature>
<dbReference type="InterPro" id="IPR045082">
    <property type="entry name" value="ATP_syn_F0_a_bact/chloroplast"/>
</dbReference>
<evidence type="ECO:0000256" key="11">
    <source>
        <dbReference type="HAMAP-Rule" id="MF_01393"/>
    </source>
</evidence>
<dbReference type="InterPro" id="IPR035908">
    <property type="entry name" value="F0_ATP_A_sf"/>
</dbReference>
<dbReference type="Gene3D" id="1.20.120.220">
    <property type="entry name" value="ATP synthase, F0 complex, subunit A"/>
    <property type="match status" value="1"/>
</dbReference>
<evidence type="ECO:0000256" key="10">
    <source>
        <dbReference type="ARBA" id="ARBA00023310"/>
    </source>
</evidence>
<dbReference type="GO" id="GO:0005886">
    <property type="term" value="C:plasma membrane"/>
    <property type="evidence" value="ECO:0007669"/>
    <property type="project" value="UniProtKB-SubCell"/>
</dbReference>
<keyword evidence="10 11" id="KW-0066">ATP synthesis</keyword>
<evidence type="ECO:0000256" key="7">
    <source>
        <dbReference type="ARBA" id="ARBA00022989"/>
    </source>
</evidence>
<comment type="subcellular location">
    <subcellularLocation>
        <location evidence="11">Cell membrane</location>
        <topology evidence="11">Multi-pass membrane protein</topology>
    </subcellularLocation>
    <subcellularLocation>
        <location evidence="1">Membrane</location>
        <topology evidence="1">Multi-pass membrane protein</topology>
    </subcellularLocation>
</comment>
<dbReference type="PANTHER" id="PTHR42823:SF3">
    <property type="entry name" value="ATP SYNTHASE SUBUNIT A, CHLOROPLASTIC"/>
    <property type="match status" value="1"/>
</dbReference>
<dbReference type="SUPFAM" id="SSF81336">
    <property type="entry name" value="F1F0 ATP synthase subunit A"/>
    <property type="match status" value="1"/>
</dbReference>
<evidence type="ECO:0000313" key="12">
    <source>
        <dbReference type="EMBL" id="PIR75969.1"/>
    </source>
</evidence>
<dbReference type="HAMAP" id="MF_01393">
    <property type="entry name" value="ATP_synth_a_bact"/>
    <property type="match status" value="1"/>
</dbReference>
<keyword evidence="6 11" id="KW-0375">Hydrogen ion transport</keyword>
<keyword evidence="3 11" id="KW-0813">Transport</keyword>
<feature type="transmembrane region" description="Helical" evidence="11">
    <location>
        <begin position="94"/>
        <end position="114"/>
    </location>
</feature>
<keyword evidence="8 11" id="KW-0406">Ion transport</keyword>
<dbReference type="InterPro" id="IPR023011">
    <property type="entry name" value="ATP_synth_F0_asu_AS"/>
</dbReference>
<dbReference type="GO" id="GO:0046933">
    <property type="term" value="F:proton-transporting ATP synthase activity, rotational mechanism"/>
    <property type="evidence" value="ECO:0007669"/>
    <property type="project" value="UniProtKB-UniRule"/>
</dbReference>
<feature type="transmembrane region" description="Helical" evidence="11">
    <location>
        <begin position="135"/>
        <end position="157"/>
    </location>
</feature>
<evidence type="ECO:0000256" key="2">
    <source>
        <dbReference type="ARBA" id="ARBA00006810"/>
    </source>
</evidence>
<feature type="transmembrane region" description="Helical" evidence="11">
    <location>
        <begin position="208"/>
        <end position="229"/>
    </location>
</feature>
<evidence type="ECO:0000256" key="9">
    <source>
        <dbReference type="ARBA" id="ARBA00023136"/>
    </source>
</evidence>
<dbReference type="PROSITE" id="PS00449">
    <property type="entry name" value="ATPASE_A"/>
    <property type="match status" value="1"/>
</dbReference>
<evidence type="ECO:0000313" key="13">
    <source>
        <dbReference type="Proteomes" id="UP000231530"/>
    </source>
</evidence>
<dbReference type="InterPro" id="IPR000568">
    <property type="entry name" value="ATP_synth_F0_asu"/>
</dbReference>
<comment type="caution">
    <text evidence="12">The sequence shown here is derived from an EMBL/GenBank/DDBJ whole genome shotgun (WGS) entry which is preliminary data.</text>
</comment>
<dbReference type="PANTHER" id="PTHR42823">
    <property type="entry name" value="ATP SYNTHASE SUBUNIT A, CHLOROPLASTIC"/>
    <property type="match status" value="1"/>
</dbReference>
<keyword evidence="9 11" id="KW-0472">Membrane</keyword>
<dbReference type="GO" id="GO:0045259">
    <property type="term" value="C:proton-transporting ATP synthase complex"/>
    <property type="evidence" value="ECO:0007669"/>
    <property type="project" value="UniProtKB-KW"/>
</dbReference>
<evidence type="ECO:0000256" key="4">
    <source>
        <dbReference type="ARBA" id="ARBA00022547"/>
    </source>
</evidence>
<gene>
    <name evidence="11" type="primary">atpB</name>
    <name evidence="12" type="ORF">COU32_04540</name>
</gene>
<dbReference type="Pfam" id="PF00119">
    <property type="entry name" value="ATP-synt_A"/>
    <property type="match status" value="1"/>
</dbReference>
<dbReference type="Proteomes" id="UP000231530">
    <property type="component" value="Unassembled WGS sequence"/>
</dbReference>
<comment type="similarity">
    <text evidence="2 11">Belongs to the ATPase A chain family.</text>
</comment>
<protein>
    <recommendedName>
        <fullName evidence="11">ATP synthase subunit a</fullName>
    </recommendedName>
    <alternativeName>
        <fullName evidence="11">ATP synthase F0 sector subunit a</fullName>
    </alternativeName>
    <alternativeName>
        <fullName evidence="11">F-ATPase subunit 6</fullName>
    </alternativeName>
</protein>